<dbReference type="PANTHER" id="PTHR32494">
    <property type="entry name" value="ALLANTOATE DEIMINASE-RELATED"/>
    <property type="match status" value="1"/>
</dbReference>
<feature type="binding site" evidence="3">
    <location>
        <position position="383"/>
    </location>
    <ligand>
        <name>Zn(2+)</name>
        <dbReference type="ChEBI" id="CHEBI:29105"/>
        <label>2</label>
    </ligand>
</feature>
<accession>A0AA90N822</accession>
<comment type="caution">
    <text evidence="4">The sequence shown here is derived from an EMBL/GenBank/DDBJ whole genome shotgun (WGS) entry which is preliminary data.</text>
</comment>
<sequence>MTDSTTTTDYLTDFAAMSRFGATERGGVDRQAATAPDGAQRRWLRDWLDEHGFETGYDGIGNQFGLLTLNPGAPYVLTGSHMDSQPRAGRYDGAYGVLASAHAAVRAADRFRSEGRVPTYNVAVVNWFNEEGSRFTPSMMGSSVHTGKMDRAQALATTDGDGVSVEQALSEIGTIGDFAMPAVAGYAEIHVEQGRILEDTETTIGLVAGTWGARKFAFTVRGEQAHTGSAVMADRHDALLGASLLVVLARELADQFADAPLHTSVSRMIIEPNSPVVIAREATFNMDLRSPDEEVLEQAEQLLRSRIGEIERRAQVRIDWTRTHSWGQLAFQQEGVALARKAAEHLGLSNRELLTVAGHDSVNMKDVVPTVMLFVPSVEGVSHNELERTTDDDAVAGVEVLTETLHRMMDGAL</sequence>
<feature type="binding site" evidence="3">
    <location>
        <position position="190"/>
    </location>
    <ligand>
        <name>Zn(2+)</name>
        <dbReference type="ChEBI" id="CHEBI:29105"/>
        <label>1</label>
    </ligand>
</feature>
<evidence type="ECO:0000313" key="4">
    <source>
        <dbReference type="EMBL" id="MDP0397276.1"/>
    </source>
</evidence>
<name>A0AA90N822_9ACTN</name>
<dbReference type="InterPro" id="IPR002933">
    <property type="entry name" value="Peptidase_M20"/>
</dbReference>
<organism evidence="4 5">
    <name type="scientific">Tsukamurella strandjordii</name>
    <dbReference type="NCBI Taxonomy" id="147577"/>
    <lineage>
        <taxon>Bacteria</taxon>
        <taxon>Bacillati</taxon>
        <taxon>Actinomycetota</taxon>
        <taxon>Actinomycetes</taxon>
        <taxon>Mycobacteriales</taxon>
        <taxon>Tsukamurellaceae</taxon>
        <taxon>Tsukamurella</taxon>
    </lineage>
</organism>
<dbReference type="Gene3D" id="3.30.70.360">
    <property type="match status" value="1"/>
</dbReference>
<dbReference type="NCBIfam" id="NF006772">
    <property type="entry name" value="PRK09290.2-1"/>
    <property type="match status" value="1"/>
</dbReference>
<feature type="binding site" evidence="3">
    <location>
        <position position="131"/>
    </location>
    <ligand>
        <name>Zn(2+)</name>
        <dbReference type="ChEBI" id="CHEBI:29105"/>
        <label>2</label>
    </ligand>
</feature>
<comment type="similarity">
    <text evidence="1">Belongs to the peptidase M20 family.</text>
</comment>
<dbReference type="Proteomes" id="UP001178281">
    <property type="component" value="Unassembled WGS sequence"/>
</dbReference>
<keyword evidence="3" id="KW-0479">Metal-binding</keyword>
<keyword evidence="5" id="KW-1185">Reference proteome</keyword>
<dbReference type="NCBIfam" id="TIGR01879">
    <property type="entry name" value="hydantase"/>
    <property type="match status" value="1"/>
</dbReference>
<dbReference type="InterPro" id="IPR010158">
    <property type="entry name" value="Amidase_Cbmase"/>
</dbReference>
<dbReference type="Pfam" id="PF01546">
    <property type="entry name" value="Peptidase_M20"/>
    <property type="match status" value="1"/>
</dbReference>
<dbReference type="PANTHER" id="PTHR32494:SF5">
    <property type="entry name" value="ALLANTOATE AMIDOHYDROLASE"/>
    <property type="match status" value="1"/>
</dbReference>
<feature type="binding site" evidence="3">
    <location>
        <position position="81"/>
    </location>
    <ligand>
        <name>Zn(2+)</name>
        <dbReference type="ChEBI" id="CHEBI:29105"/>
        <label>1</label>
    </ligand>
</feature>
<dbReference type="GO" id="GO:0016813">
    <property type="term" value="F:hydrolase activity, acting on carbon-nitrogen (but not peptide) bonds, in linear amidines"/>
    <property type="evidence" value="ECO:0007669"/>
    <property type="project" value="InterPro"/>
</dbReference>
<gene>
    <name evidence="4" type="ORF">Q7X28_04995</name>
</gene>
<dbReference type="EMBL" id="JAUTIX010000002">
    <property type="protein sequence ID" value="MDP0397276.1"/>
    <property type="molecule type" value="Genomic_DNA"/>
</dbReference>
<dbReference type="SUPFAM" id="SSF53187">
    <property type="entry name" value="Zn-dependent exopeptidases"/>
    <property type="match status" value="1"/>
</dbReference>
<dbReference type="SUPFAM" id="SSF55031">
    <property type="entry name" value="Bacterial exopeptidase dimerisation domain"/>
    <property type="match status" value="1"/>
</dbReference>
<reference evidence="4" key="1">
    <citation type="submission" date="2023-08" db="EMBL/GenBank/DDBJ databases">
        <title>The draft genome of Tsukamurella strandjordii strain 050030.</title>
        <authorList>
            <person name="Zhao F."/>
            <person name="Feng Y."/>
            <person name="Zong Z."/>
        </authorList>
    </citation>
    <scope>NUCLEOTIDE SEQUENCE</scope>
    <source>
        <strain evidence="4">050030</strain>
    </source>
</reference>
<dbReference type="AlphaFoldDB" id="A0AA90N822"/>
<dbReference type="GO" id="GO:0046872">
    <property type="term" value="F:metal ion binding"/>
    <property type="evidence" value="ECO:0007669"/>
    <property type="project" value="UniProtKB-KW"/>
</dbReference>
<protein>
    <submittedName>
        <fullName evidence="4">M20 family metallo-hydrolase</fullName>
    </submittedName>
</protein>
<dbReference type="CDD" id="cd03884">
    <property type="entry name" value="M20_bAS"/>
    <property type="match status" value="1"/>
</dbReference>
<dbReference type="InterPro" id="IPR036264">
    <property type="entry name" value="Bact_exopeptidase_dim_dom"/>
</dbReference>
<evidence type="ECO:0000256" key="3">
    <source>
        <dbReference type="PIRSR" id="PIRSR001235-1"/>
    </source>
</evidence>
<keyword evidence="3" id="KW-0862">Zinc</keyword>
<proteinExistence type="inferred from homology"/>
<dbReference type="RefSeq" id="WP_305110508.1">
    <property type="nucleotide sequence ID" value="NZ_BAAAII010000005.1"/>
</dbReference>
<dbReference type="PIRSF" id="PIRSF001235">
    <property type="entry name" value="Amidase_carbamoylase"/>
    <property type="match status" value="1"/>
</dbReference>
<comment type="cofactor">
    <cofactor evidence="3">
        <name>Zn(2+)</name>
        <dbReference type="ChEBI" id="CHEBI:29105"/>
    </cofactor>
    <text evidence="3">Binds 2 Zn(2+) ions per subunit.</text>
</comment>
<evidence type="ECO:0000313" key="5">
    <source>
        <dbReference type="Proteomes" id="UP001178281"/>
    </source>
</evidence>
<feature type="binding site" evidence="3">
    <location>
        <position position="92"/>
    </location>
    <ligand>
        <name>Zn(2+)</name>
        <dbReference type="ChEBI" id="CHEBI:29105"/>
        <label>1</label>
    </ligand>
</feature>
<evidence type="ECO:0000256" key="1">
    <source>
        <dbReference type="ARBA" id="ARBA00006153"/>
    </source>
</evidence>
<evidence type="ECO:0000256" key="2">
    <source>
        <dbReference type="ARBA" id="ARBA00022801"/>
    </source>
</evidence>
<feature type="binding site" evidence="3">
    <location>
        <position position="92"/>
    </location>
    <ligand>
        <name>Zn(2+)</name>
        <dbReference type="ChEBI" id="CHEBI:29105"/>
        <label>2</label>
    </ligand>
</feature>
<dbReference type="Gene3D" id="3.40.630.10">
    <property type="entry name" value="Zn peptidases"/>
    <property type="match status" value="1"/>
</dbReference>
<keyword evidence="2" id="KW-0378">Hydrolase</keyword>